<dbReference type="Gene3D" id="1.25.40.10">
    <property type="entry name" value="Tetratricopeptide repeat domain"/>
    <property type="match status" value="1"/>
</dbReference>
<dbReference type="SUPFAM" id="SSF48452">
    <property type="entry name" value="TPR-like"/>
    <property type="match status" value="1"/>
</dbReference>
<evidence type="ECO:0000313" key="2">
    <source>
        <dbReference type="Proteomes" id="UP000472262"/>
    </source>
</evidence>
<dbReference type="PANTHER" id="PTHR15254">
    <property type="entry name" value="FANCONI ANEMIA GROUP G PROTEIN FAMILY MEMBER"/>
    <property type="match status" value="1"/>
</dbReference>
<dbReference type="InParanoid" id="A0A672T3L2"/>
<name>A0A672T3L2_SINGR</name>
<keyword evidence="2" id="KW-1185">Reference proteome</keyword>
<dbReference type="GO" id="GO:0043240">
    <property type="term" value="C:Fanconi anaemia nuclear complex"/>
    <property type="evidence" value="ECO:0007669"/>
    <property type="project" value="InterPro"/>
</dbReference>
<proteinExistence type="predicted"/>
<dbReference type="PANTHER" id="PTHR15254:SF2">
    <property type="entry name" value="FANCONI ANEMIA GROUP G PROTEIN"/>
    <property type="match status" value="1"/>
</dbReference>
<dbReference type="GO" id="GO:0036297">
    <property type="term" value="P:interstrand cross-link repair"/>
    <property type="evidence" value="ECO:0007669"/>
    <property type="project" value="InterPro"/>
</dbReference>
<evidence type="ECO:0000313" key="1">
    <source>
        <dbReference type="Ensembl" id="ENSSGRP00000108064.1"/>
    </source>
</evidence>
<sequence>YIENNKQIICKCQSLKCLLNNTFLLLCLQAVQLQSDKSSSSASLVSPAMLFGGVQMTFISRVPSPSLILHTLAHTCVFNGSISDGVEYYLDLLASLQSDGKDLIHTGEGASFPRIPVVYLEAGFALLKAKRYSDALVVCEEVITSTLDFIPERLLLDADEKQNVADSDVVLENVDFVLWAGAAHLLQAQAHWKLKDTKEAITNFTRAINNLVKVFIKQKDWKQKHLGNTEAMVERMVTLEAAKGQALAGRGLCFLERGELKEALRDLHLSFQMTPGSHIKMLLSEVLWRLDRREEASAHWREAHSTSDAPKSVNVPQYLQLWPDDTAFDFSELKKKIVEYIQAKKT</sequence>
<accession>A0A672T3L2</accession>
<dbReference type="InterPro" id="IPR039684">
    <property type="entry name" value="FANCG"/>
</dbReference>
<dbReference type="InterPro" id="IPR019734">
    <property type="entry name" value="TPR_rpt"/>
</dbReference>
<reference evidence="1" key="1">
    <citation type="submission" date="2025-08" db="UniProtKB">
        <authorList>
            <consortium name="Ensembl"/>
        </authorList>
    </citation>
    <scope>IDENTIFICATION</scope>
</reference>
<reference evidence="1" key="2">
    <citation type="submission" date="2025-09" db="UniProtKB">
        <authorList>
            <consortium name="Ensembl"/>
        </authorList>
    </citation>
    <scope>IDENTIFICATION</scope>
</reference>
<dbReference type="Proteomes" id="UP000472262">
    <property type="component" value="Unassembled WGS sequence"/>
</dbReference>
<dbReference type="InterPro" id="IPR011990">
    <property type="entry name" value="TPR-like_helical_dom_sf"/>
</dbReference>
<dbReference type="AlphaFoldDB" id="A0A672T3L2"/>
<dbReference type="SMART" id="SM00028">
    <property type="entry name" value="TPR"/>
    <property type="match status" value="3"/>
</dbReference>
<protein>
    <submittedName>
        <fullName evidence="1">FA complementation group G</fullName>
    </submittedName>
</protein>
<organism evidence="1 2">
    <name type="scientific">Sinocyclocheilus grahami</name>
    <name type="common">Dianchi golden-line fish</name>
    <name type="synonym">Barbus grahami</name>
    <dbReference type="NCBI Taxonomy" id="75366"/>
    <lineage>
        <taxon>Eukaryota</taxon>
        <taxon>Metazoa</taxon>
        <taxon>Chordata</taxon>
        <taxon>Craniata</taxon>
        <taxon>Vertebrata</taxon>
        <taxon>Euteleostomi</taxon>
        <taxon>Actinopterygii</taxon>
        <taxon>Neopterygii</taxon>
        <taxon>Teleostei</taxon>
        <taxon>Ostariophysi</taxon>
        <taxon>Cypriniformes</taxon>
        <taxon>Cyprinidae</taxon>
        <taxon>Cyprininae</taxon>
        <taxon>Sinocyclocheilus</taxon>
    </lineage>
</organism>
<dbReference type="Ensembl" id="ENSSGRT00000114811.1">
    <property type="protein sequence ID" value="ENSSGRP00000108064.1"/>
    <property type="gene ID" value="ENSSGRG00000053262.1"/>
</dbReference>